<dbReference type="HOGENOM" id="CLU_2577231_0_0_1"/>
<dbReference type="Gramene" id="Bra009646.1">
    <property type="protein sequence ID" value="Bra009646.1-P"/>
    <property type="gene ID" value="Bra009646"/>
</dbReference>
<evidence type="ECO:0000313" key="2">
    <source>
        <dbReference type="Proteomes" id="UP000011750"/>
    </source>
</evidence>
<reference evidence="1 2" key="1">
    <citation type="journal article" date="2011" name="Nat. Genet.">
        <title>The genome of the mesopolyploid crop species Brassica rapa.</title>
        <authorList>
            <consortium name="Brassica rapa Genome Sequencing Project Consortium"/>
            <person name="Wang X."/>
            <person name="Wang H."/>
            <person name="Wang J."/>
            <person name="Sun R."/>
            <person name="Wu J."/>
            <person name="Liu S."/>
            <person name="Bai Y."/>
            <person name="Mun J.H."/>
            <person name="Bancroft I."/>
            <person name="Cheng F."/>
            <person name="Huang S."/>
            <person name="Li X."/>
            <person name="Hua W."/>
            <person name="Wang J."/>
            <person name="Wang X."/>
            <person name="Freeling M."/>
            <person name="Pires J.C."/>
            <person name="Paterson A.H."/>
            <person name="Chalhoub B."/>
            <person name="Wang B."/>
            <person name="Hayward A."/>
            <person name="Sharpe A.G."/>
            <person name="Park B.S."/>
            <person name="Weisshaar B."/>
            <person name="Liu B."/>
            <person name="Li B."/>
            <person name="Liu B."/>
            <person name="Tong C."/>
            <person name="Song C."/>
            <person name="Duran C."/>
            <person name="Peng C."/>
            <person name="Geng C."/>
            <person name="Koh C."/>
            <person name="Lin C."/>
            <person name="Edwards D."/>
            <person name="Mu D."/>
            <person name="Shen D."/>
            <person name="Soumpourou E."/>
            <person name="Li F."/>
            <person name="Fraser F."/>
            <person name="Conant G."/>
            <person name="Lassalle G."/>
            <person name="King G.J."/>
            <person name="Bonnema G."/>
            <person name="Tang H."/>
            <person name="Wang H."/>
            <person name="Belcram H."/>
            <person name="Zhou H."/>
            <person name="Hirakawa H."/>
            <person name="Abe H."/>
            <person name="Guo H."/>
            <person name="Wang H."/>
            <person name="Jin H."/>
            <person name="Parkin I.A."/>
            <person name="Batley J."/>
            <person name="Kim J.S."/>
            <person name="Just J."/>
            <person name="Li J."/>
            <person name="Xu J."/>
            <person name="Deng J."/>
            <person name="Kim J.A."/>
            <person name="Li J."/>
            <person name="Yu J."/>
            <person name="Meng J."/>
            <person name="Wang J."/>
            <person name="Min J."/>
            <person name="Poulain J."/>
            <person name="Wang J."/>
            <person name="Hatakeyama K."/>
            <person name="Wu K."/>
            <person name="Wang L."/>
            <person name="Fang L."/>
            <person name="Trick M."/>
            <person name="Links M.G."/>
            <person name="Zhao M."/>
            <person name="Jin M."/>
            <person name="Ramchiary N."/>
            <person name="Drou N."/>
            <person name="Berkman P.J."/>
            <person name="Cai Q."/>
            <person name="Huang Q."/>
            <person name="Li R."/>
            <person name="Tabata S."/>
            <person name="Cheng S."/>
            <person name="Zhang S."/>
            <person name="Zhang S."/>
            <person name="Huang S."/>
            <person name="Sato S."/>
            <person name="Sun S."/>
            <person name="Kwon S.J."/>
            <person name="Choi S.R."/>
            <person name="Lee T.H."/>
            <person name="Fan W."/>
            <person name="Zhao X."/>
            <person name="Tan X."/>
            <person name="Xu X."/>
            <person name="Wang Y."/>
            <person name="Qiu Y."/>
            <person name="Yin Y."/>
            <person name="Li Y."/>
            <person name="Du Y."/>
            <person name="Liao Y."/>
            <person name="Lim Y."/>
            <person name="Narusaka Y."/>
            <person name="Wang Y."/>
            <person name="Wang Z."/>
            <person name="Li Z."/>
            <person name="Wang Z."/>
            <person name="Xiong Z."/>
            <person name="Zhang Z."/>
        </authorList>
    </citation>
    <scope>NUCLEOTIDE SEQUENCE [LARGE SCALE GENOMIC DNA]</scope>
    <source>
        <strain evidence="1 2">cv. Chiifu-401-42</strain>
    </source>
</reference>
<evidence type="ECO:0000313" key="1">
    <source>
        <dbReference type="EnsemblPlants" id="Bra009646.1-P"/>
    </source>
</evidence>
<organism evidence="1 2">
    <name type="scientific">Brassica campestris</name>
    <name type="common">Field mustard</name>
    <dbReference type="NCBI Taxonomy" id="3711"/>
    <lineage>
        <taxon>Eukaryota</taxon>
        <taxon>Viridiplantae</taxon>
        <taxon>Streptophyta</taxon>
        <taxon>Embryophyta</taxon>
        <taxon>Tracheophyta</taxon>
        <taxon>Spermatophyta</taxon>
        <taxon>Magnoliopsida</taxon>
        <taxon>eudicotyledons</taxon>
        <taxon>Gunneridae</taxon>
        <taxon>Pentapetalae</taxon>
        <taxon>rosids</taxon>
        <taxon>malvids</taxon>
        <taxon>Brassicales</taxon>
        <taxon>Brassicaceae</taxon>
        <taxon>Brassiceae</taxon>
        <taxon>Brassica</taxon>
    </lineage>
</organism>
<proteinExistence type="predicted"/>
<dbReference type="Proteomes" id="UP000011750">
    <property type="component" value="Chromosome A10"/>
</dbReference>
<reference evidence="1" key="3">
    <citation type="submission" date="2023-03" db="UniProtKB">
        <authorList>
            <consortium name="EnsemblPlants"/>
        </authorList>
    </citation>
    <scope>IDENTIFICATION</scope>
    <source>
        <strain evidence="1">cv. Chiifu-401-42</strain>
    </source>
</reference>
<keyword evidence="2" id="KW-1185">Reference proteome</keyword>
<accession>M4CZJ9</accession>
<protein>
    <submittedName>
        <fullName evidence="1">Uncharacterized protein</fullName>
    </submittedName>
</protein>
<name>M4CZJ9_BRACM</name>
<dbReference type="AlphaFoldDB" id="M4CZJ9"/>
<dbReference type="InParanoid" id="M4CZJ9"/>
<dbReference type="EnsemblPlants" id="Bra009646.1">
    <property type="protein sequence ID" value="Bra009646.1-P"/>
    <property type="gene ID" value="Bra009646"/>
</dbReference>
<sequence length="81" mass="9176">MRDYAHEYRSTTLTRIGIFSLSNIVLCRIFQKSGAGPNNGEQYGAPYLEEEWEEDKITFVPEQDALCEGLVVDDDKVCNVS</sequence>
<dbReference type="STRING" id="51351.M4CZJ9"/>
<reference evidence="1 2" key="2">
    <citation type="journal article" date="2018" name="Hortic Res">
        <title>Improved Brassica rapa reference genome by single-molecule sequencing and chromosome conformation capture technologies.</title>
        <authorList>
            <person name="Zhang L."/>
            <person name="Cai X."/>
            <person name="Wu J."/>
            <person name="Liu M."/>
            <person name="Grob S."/>
            <person name="Cheng F."/>
            <person name="Liang J."/>
            <person name="Cai C."/>
            <person name="Liu Z."/>
            <person name="Liu B."/>
            <person name="Wang F."/>
            <person name="Li S."/>
            <person name="Liu F."/>
            <person name="Li X."/>
            <person name="Cheng L."/>
            <person name="Yang W."/>
            <person name="Li M.H."/>
            <person name="Grossniklaus U."/>
            <person name="Zheng H."/>
            <person name="Wang X."/>
        </authorList>
    </citation>
    <scope>NUCLEOTIDE SEQUENCE [LARGE SCALE GENOMIC DNA]</scope>
    <source>
        <strain evidence="1 2">cv. Chiifu-401-42</strain>
    </source>
</reference>